<keyword evidence="3" id="KW-1185">Reference proteome</keyword>
<evidence type="ECO:0000313" key="2">
    <source>
        <dbReference type="EMBL" id="TCJ97937.1"/>
    </source>
</evidence>
<gene>
    <name evidence="2" type="ORF">EV694_1530</name>
</gene>
<name>A0A4R1FSG7_9PAST</name>
<reference evidence="2 3" key="1">
    <citation type="submission" date="2019-03" db="EMBL/GenBank/DDBJ databases">
        <title>Genomic Encyclopedia of Type Strains, Phase IV (KMG-IV): sequencing the most valuable type-strain genomes for metagenomic binning, comparative biology and taxonomic classification.</title>
        <authorList>
            <person name="Goeker M."/>
        </authorList>
    </citation>
    <scope>NUCLEOTIDE SEQUENCE [LARGE SCALE GENOMIC DNA]</scope>
    <source>
        <strain evidence="2 3">DSM 15534</strain>
    </source>
</reference>
<evidence type="ECO:0000313" key="3">
    <source>
        <dbReference type="Proteomes" id="UP000294702"/>
    </source>
</evidence>
<dbReference type="RefSeq" id="WP_132691112.1">
    <property type="nucleotide sequence ID" value="NZ_SMFT01000003.1"/>
</dbReference>
<comment type="caution">
    <text evidence="2">The sequence shown here is derived from an EMBL/GenBank/DDBJ whole genome shotgun (WGS) entry which is preliminary data.</text>
</comment>
<evidence type="ECO:0000256" key="1">
    <source>
        <dbReference type="SAM" id="Phobius"/>
    </source>
</evidence>
<proteinExistence type="predicted"/>
<dbReference type="OrthoDB" id="5683238at2"/>
<dbReference type="EMBL" id="SMFT01000003">
    <property type="protein sequence ID" value="TCJ97937.1"/>
    <property type="molecule type" value="Genomic_DNA"/>
</dbReference>
<sequence>MFYAIWVLGVLLAIMLSVVINISIEKTGRFDEHDND</sequence>
<protein>
    <submittedName>
        <fullName evidence="2">Membrane bound YbgT-like protein</fullName>
    </submittedName>
</protein>
<dbReference type="InterPro" id="IPR012994">
    <property type="entry name" value="YbgT_YccB"/>
</dbReference>
<keyword evidence="1" id="KW-1133">Transmembrane helix</keyword>
<dbReference type="Pfam" id="PF08173">
    <property type="entry name" value="YbgT_YccB"/>
    <property type="match status" value="1"/>
</dbReference>
<dbReference type="AlphaFoldDB" id="A0A4R1FSG7"/>
<keyword evidence="1" id="KW-0472">Membrane</keyword>
<organism evidence="2 3">
    <name type="scientific">Volucribacter psittacicida</name>
    <dbReference type="NCBI Taxonomy" id="203482"/>
    <lineage>
        <taxon>Bacteria</taxon>
        <taxon>Pseudomonadati</taxon>
        <taxon>Pseudomonadota</taxon>
        <taxon>Gammaproteobacteria</taxon>
        <taxon>Pasteurellales</taxon>
        <taxon>Pasteurellaceae</taxon>
        <taxon>Volucribacter</taxon>
    </lineage>
</organism>
<accession>A0A4R1FSG7</accession>
<keyword evidence="1" id="KW-0812">Transmembrane</keyword>
<dbReference type="Proteomes" id="UP000294702">
    <property type="component" value="Unassembled WGS sequence"/>
</dbReference>
<feature type="transmembrane region" description="Helical" evidence="1">
    <location>
        <begin position="6"/>
        <end position="24"/>
    </location>
</feature>